<keyword evidence="9" id="KW-1185">Reference proteome</keyword>
<comment type="similarity">
    <text evidence="6">Belongs to the MPP10 family.</text>
</comment>
<comment type="caution">
    <text evidence="8">The sequence shown here is derived from an EMBL/GenBank/DDBJ whole genome shotgun (WGS) entry which is preliminary data.</text>
</comment>
<sequence length="879" mass="90894">MVSTRRSGAVKQAATAEQAEPDAAPAPAPAEARGTKRRGGRTVAGAAAAADAAVAPGTADAPAGAAGDAAGAAAAADAAADAAAANTAAGPAEPQAQPPSAKRRRPSASAPPTPGAAAAGPADGAAAAAAAADGEIPEPEGLMDGFRNMPALRLAIRQLQARVDDSAVFLRPSPEVATAAREVAKLLYKMAANQLLQGGGAGAVGRAERRALRGGAGAPLPELHTDAAFDPEQIWLQMEPATEATVRRVRRLIRAAEPLAAPSGGAQLVTPEALAGVDRLIREGEEGPDGSSEEDEDEEGEEGDEEGPDGMSEGESEDEEDEGEDEDEDMEEGGGKKARKGAKAATKAKAKAKPPRGPGGGSGGVDDRFFRLTDMERYVADAERRAMGSEDEEDLLGEKGEGEDEEGEDEEDDEMLFGGGGSDDEEAALERLLDKTAAAAGKKKGGAGGLRYEDFFGEGAGEGEEDEDEEGEEGEEDDEEGGGPFGGKGVLSSDDEEGALGLGGEDEEGEEDARAARRRSGKDAGPRGEAGGKGSRGGAEARALMSTHERRLARLQERVAELESEALGNKSWHLTGEVAAGKRPVNSALELDMEFETTAKPAPVQTDEMTNDIEAIIKKRIVDRRFDDVVRVVPPPPEVRKKAIELDDTKAKSGLGELYEQDYVRQVAGGTAEDKDEKLRLEAKALFKALCGKLDALSRFHYAPKPVVEDMTVRTEVPAIVMEEAAPVAVSKAAMQTPAEVYEPAAKDGRPVAEGELTREERSARRAKKKRVRKNKEAAKESEMRARAVAAGGTADIVGRKSEAKVVASKGVKVAEGAGSKTYGRTDVGTSSAVFAKLAAEQAAAAAGGGAAKVARELKKAKGGSGEEGRKGGAAAYRL</sequence>
<feature type="compositionally biased region" description="Basic and acidic residues" evidence="7">
    <location>
        <begin position="775"/>
        <end position="785"/>
    </location>
</feature>
<comment type="subcellular location">
    <subcellularLocation>
        <location evidence="1">Nucleus</location>
        <location evidence="1">Nucleolus</location>
    </subcellularLocation>
</comment>
<feature type="compositionally biased region" description="Basic and acidic residues" evidence="7">
    <location>
        <begin position="857"/>
        <end position="871"/>
    </location>
</feature>
<feature type="compositionally biased region" description="Basic and acidic residues" evidence="7">
    <location>
        <begin position="745"/>
        <end position="764"/>
    </location>
</feature>
<dbReference type="GO" id="GO:0034457">
    <property type="term" value="C:Mpp10 complex"/>
    <property type="evidence" value="ECO:0007669"/>
    <property type="project" value="InterPro"/>
</dbReference>
<keyword evidence="4" id="KW-0539">Nucleus</keyword>
<dbReference type="GO" id="GO:0006364">
    <property type="term" value="P:rRNA processing"/>
    <property type="evidence" value="ECO:0007669"/>
    <property type="project" value="UniProtKB-KW"/>
</dbReference>
<feature type="compositionally biased region" description="Acidic residues" evidence="7">
    <location>
        <begin position="389"/>
        <end position="415"/>
    </location>
</feature>
<feature type="compositionally biased region" description="Acidic residues" evidence="7">
    <location>
        <begin position="461"/>
        <end position="481"/>
    </location>
</feature>
<feature type="compositionally biased region" description="Basic and acidic residues" evidence="7">
    <location>
        <begin position="365"/>
        <end position="388"/>
    </location>
</feature>
<dbReference type="GO" id="GO:0032040">
    <property type="term" value="C:small-subunit processome"/>
    <property type="evidence" value="ECO:0007669"/>
    <property type="project" value="TreeGrafter"/>
</dbReference>
<feature type="compositionally biased region" description="Acidic residues" evidence="7">
    <location>
        <begin position="493"/>
        <end position="511"/>
    </location>
</feature>
<dbReference type="PANTHER" id="PTHR17039">
    <property type="entry name" value="U3 SMALL NUCLEOLAR RIBONUCLEOPROTEIN PROTEIN MPP10"/>
    <property type="match status" value="1"/>
</dbReference>
<dbReference type="InterPro" id="IPR012173">
    <property type="entry name" value="Mpp10"/>
</dbReference>
<feature type="region of interest" description="Disordered" evidence="7">
    <location>
        <begin position="857"/>
        <end position="879"/>
    </location>
</feature>
<feature type="compositionally biased region" description="Gly residues" evidence="7">
    <location>
        <begin position="528"/>
        <end position="537"/>
    </location>
</feature>
<gene>
    <name evidence="8" type="ORF">HYH03_003752</name>
</gene>
<evidence type="ECO:0000256" key="1">
    <source>
        <dbReference type="ARBA" id="ARBA00004604"/>
    </source>
</evidence>
<evidence type="ECO:0000313" key="9">
    <source>
        <dbReference type="Proteomes" id="UP000612055"/>
    </source>
</evidence>
<dbReference type="Pfam" id="PF04006">
    <property type="entry name" value="Mpp10"/>
    <property type="match status" value="1"/>
</dbReference>
<reference evidence="8" key="1">
    <citation type="journal article" date="2020" name="bioRxiv">
        <title>Comparative genomics of Chlamydomonas.</title>
        <authorList>
            <person name="Craig R.J."/>
            <person name="Hasan A.R."/>
            <person name="Ness R.W."/>
            <person name="Keightley P.D."/>
        </authorList>
    </citation>
    <scope>NUCLEOTIDE SEQUENCE</scope>
    <source>
        <strain evidence="8">CCAP 11/70</strain>
    </source>
</reference>
<dbReference type="PANTHER" id="PTHR17039:SF0">
    <property type="entry name" value="U3 SMALL NUCLEOLAR RIBONUCLEOPROTEIN PROTEIN MPP10"/>
    <property type="match status" value="1"/>
</dbReference>
<keyword evidence="3" id="KW-0698">rRNA processing</keyword>
<dbReference type="AlphaFoldDB" id="A0A835YCV7"/>
<organism evidence="8 9">
    <name type="scientific">Edaphochlamys debaryana</name>
    <dbReference type="NCBI Taxonomy" id="47281"/>
    <lineage>
        <taxon>Eukaryota</taxon>
        <taxon>Viridiplantae</taxon>
        <taxon>Chlorophyta</taxon>
        <taxon>core chlorophytes</taxon>
        <taxon>Chlorophyceae</taxon>
        <taxon>CS clade</taxon>
        <taxon>Chlamydomonadales</taxon>
        <taxon>Chlamydomonadales incertae sedis</taxon>
        <taxon>Edaphochlamys</taxon>
    </lineage>
</organism>
<keyword evidence="5" id="KW-0687">Ribonucleoprotein</keyword>
<feature type="region of interest" description="Disordered" evidence="7">
    <location>
        <begin position="1"/>
        <end position="132"/>
    </location>
</feature>
<name>A0A835YCV7_9CHLO</name>
<accession>A0A835YCV7</accession>
<dbReference type="OrthoDB" id="445326at2759"/>
<feature type="compositionally biased region" description="Basic residues" evidence="7">
    <location>
        <begin position="765"/>
        <end position="774"/>
    </location>
</feature>
<dbReference type="Proteomes" id="UP000612055">
    <property type="component" value="Unassembled WGS sequence"/>
</dbReference>
<evidence type="ECO:0000256" key="4">
    <source>
        <dbReference type="ARBA" id="ARBA00023242"/>
    </source>
</evidence>
<feature type="compositionally biased region" description="Acidic residues" evidence="7">
    <location>
        <begin position="286"/>
        <end position="332"/>
    </location>
</feature>
<evidence type="ECO:0000313" key="8">
    <source>
        <dbReference type="EMBL" id="KAG2498501.1"/>
    </source>
</evidence>
<protein>
    <submittedName>
        <fullName evidence="8">Uncharacterized protein</fullName>
    </submittedName>
</protein>
<evidence type="ECO:0000256" key="3">
    <source>
        <dbReference type="ARBA" id="ARBA00022552"/>
    </source>
</evidence>
<feature type="compositionally biased region" description="Low complexity" evidence="7">
    <location>
        <begin position="115"/>
        <end position="132"/>
    </location>
</feature>
<feature type="region of interest" description="Disordered" evidence="7">
    <location>
        <begin position="283"/>
        <end position="549"/>
    </location>
</feature>
<feature type="compositionally biased region" description="Basic residues" evidence="7">
    <location>
        <begin position="336"/>
        <end position="354"/>
    </location>
</feature>
<evidence type="ECO:0000256" key="6">
    <source>
        <dbReference type="ARBA" id="ARBA00029455"/>
    </source>
</evidence>
<feature type="region of interest" description="Disordered" evidence="7">
    <location>
        <begin position="743"/>
        <end position="785"/>
    </location>
</feature>
<keyword evidence="2" id="KW-0690">Ribosome biogenesis</keyword>
<dbReference type="EMBL" id="JAEHOE010000010">
    <property type="protein sequence ID" value="KAG2498501.1"/>
    <property type="molecule type" value="Genomic_DNA"/>
</dbReference>
<proteinExistence type="inferred from homology"/>
<evidence type="ECO:0000256" key="5">
    <source>
        <dbReference type="ARBA" id="ARBA00023274"/>
    </source>
</evidence>
<feature type="compositionally biased region" description="Low complexity" evidence="7">
    <location>
        <begin position="13"/>
        <end position="32"/>
    </location>
</feature>
<evidence type="ECO:0000256" key="7">
    <source>
        <dbReference type="SAM" id="MobiDB-lite"/>
    </source>
</evidence>
<dbReference type="GO" id="GO:0005732">
    <property type="term" value="C:sno(s)RNA-containing ribonucleoprotein complex"/>
    <property type="evidence" value="ECO:0007669"/>
    <property type="project" value="InterPro"/>
</dbReference>
<evidence type="ECO:0000256" key="2">
    <source>
        <dbReference type="ARBA" id="ARBA00022517"/>
    </source>
</evidence>
<feature type="compositionally biased region" description="Low complexity" evidence="7">
    <location>
        <begin position="44"/>
        <end position="100"/>
    </location>
</feature>